<proteinExistence type="predicted"/>
<dbReference type="Proteomes" id="UP001153199">
    <property type="component" value="Unassembled WGS sequence"/>
</dbReference>
<dbReference type="GO" id="GO:0043531">
    <property type="term" value="F:ADP binding"/>
    <property type="evidence" value="ECO:0007669"/>
    <property type="project" value="InterPro"/>
</dbReference>
<dbReference type="PANTHER" id="PTHR36766:SF51">
    <property type="entry name" value="DISEASE RESISTANCE RPP13-LIKE PROTEIN 1"/>
    <property type="match status" value="1"/>
</dbReference>
<reference evidence="1" key="1">
    <citation type="submission" date="2022-06" db="EMBL/GenBank/DDBJ databases">
        <title>Lactococcus from bovine mastitis in China.</title>
        <authorList>
            <person name="Lin Y."/>
            <person name="Han B."/>
        </authorList>
    </citation>
    <scope>NUCLEOTIDE SEQUENCE</scope>
    <source>
        <strain evidence="1">Ningxia-I-26</strain>
    </source>
</reference>
<protein>
    <submittedName>
        <fullName evidence="1">NB-ARC domain-containing protein</fullName>
    </submittedName>
</protein>
<accession>A0A9X4P2B1</accession>
<evidence type="ECO:0000313" key="1">
    <source>
        <dbReference type="EMBL" id="MDG6146420.1"/>
    </source>
</evidence>
<comment type="caution">
    <text evidence="1">The sequence shown here is derived from an EMBL/GenBank/DDBJ whole genome shotgun (WGS) entry which is preliminary data.</text>
</comment>
<dbReference type="AlphaFoldDB" id="A0A9X4P2B1"/>
<dbReference type="Gene3D" id="1.10.8.430">
    <property type="entry name" value="Helical domain of apoptotic protease-activating factors"/>
    <property type="match status" value="1"/>
</dbReference>
<gene>
    <name evidence="1" type="ORF">NF717_12320</name>
</gene>
<name>A0A9X4P2B1_9LACT</name>
<organism evidence="1 2">
    <name type="scientific">Lactococcus formosensis</name>
    <dbReference type="NCBI Taxonomy" id="1281486"/>
    <lineage>
        <taxon>Bacteria</taxon>
        <taxon>Bacillati</taxon>
        <taxon>Bacillota</taxon>
        <taxon>Bacilli</taxon>
        <taxon>Lactobacillales</taxon>
        <taxon>Streptococcaceae</taxon>
        <taxon>Lactococcus</taxon>
    </lineage>
</organism>
<dbReference type="InterPro" id="IPR027417">
    <property type="entry name" value="P-loop_NTPase"/>
</dbReference>
<evidence type="ECO:0000313" key="2">
    <source>
        <dbReference type="Proteomes" id="UP001153199"/>
    </source>
</evidence>
<keyword evidence="2" id="KW-1185">Reference proteome</keyword>
<dbReference type="SUPFAM" id="SSF52540">
    <property type="entry name" value="P-loop containing nucleoside triphosphate hydrolases"/>
    <property type="match status" value="1"/>
</dbReference>
<feature type="non-terminal residue" evidence="1">
    <location>
        <position position="63"/>
    </location>
</feature>
<dbReference type="EMBL" id="JAMWFV010000195">
    <property type="protein sequence ID" value="MDG6146420.1"/>
    <property type="molecule type" value="Genomic_DNA"/>
</dbReference>
<dbReference type="PANTHER" id="PTHR36766">
    <property type="entry name" value="PLANT BROAD-SPECTRUM MILDEW RESISTANCE PROTEIN RPW8"/>
    <property type="match status" value="1"/>
</dbReference>
<dbReference type="InterPro" id="IPR042197">
    <property type="entry name" value="Apaf_helical"/>
</dbReference>
<sequence length="63" mass="7127">MFKNRNLDAYPKLKVIGKKIADKCKGLPLAAKALGGLLRAEPELDENYWNDILNSKLWKLADN</sequence>